<dbReference type="PANTHER" id="PTHR35332">
    <property type="entry name" value="REGULATION OF ENOLASE PROTEIN 1"/>
    <property type="match status" value="1"/>
</dbReference>
<evidence type="ECO:0000313" key="2">
    <source>
        <dbReference type="Proteomes" id="UP001055460"/>
    </source>
</evidence>
<dbReference type="PIRSF" id="PIRSF022704">
    <property type="entry name" value="UCP022704"/>
    <property type="match status" value="1"/>
</dbReference>
<accession>A0A9Q8YG43</accession>
<dbReference type="Proteomes" id="UP001055460">
    <property type="component" value="Plasmid pB"/>
</dbReference>
<protein>
    <submittedName>
        <fullName evidence="1">DUF1349 domain-containing protein</fullName>
    </submittedName>
</protein>
<organism evidence="1 2">
    <name type="scientific">Ensifer adhaerens</name>
    <name type="common">Sinorhizobium morelense</name>
    <dbReference type="NCBI Taxonomy" id="106592"/>
    <lineage>
        <taxon>Bacteria</taxon>
        <taxon>Pseudomonadati</taxon>
        <taxon>Pseudomonadota</taxon>
        <taxon>Alphaproteobacteria</taxon>
        <taxon>Hyphomicrobiales</taxon>
        <taxon>Rhizobiaceae</taxon>
        <taxon>Sinorhizobium/Ensifer group</taxon>
        <taxon>Ensifer</taxon>
    </lineage>
</organism>
<dbReference type="InterPro" id="IPR013320">
    <property type="entry name" value="ConA-like_dom_sf"/>
</dbReference>
<name>A0A9Q8YG43_ENSAD</name>
<dbReference type="RefSeq" id="WP_252161422.1">
    <property type="nucleotide sequence ID" value="NZ_CP098809.1"/>
</dbReference>
<dbReference type="EMBL" id="CP098809">
    <property type="protein sequence ID" value="USJ28292.1"/>
    <property type="molecule type" value="Genomic_DNA"/>
</dbReference>
<dbReference type="AlphaFoldDB" id="A0A9Q8YG43"/>
<geneLocation type="plasmid" evidence="1 2">
    <name>pB</name>
</geneLocation>
<dbReference type="Gene3D" id="2.60.120.200">
    <property type="match status" value="1"/>
</dbReference>
<sequence>MVGASCVPIVRLEGVLTDFTWLNEPRNWNVENGVLTLKTEANTDFWQTTFYGFRRHSGHARLQAVSGDFTASVVVRGDYRELYDQAGLMLIIDETHWLKTGIEFTDGLMHFSVVVTNGTSDWSVIPLAQAQPSAEVHIRLTRHEAALRVQFHLGDGPWQMARLCPFSGEEARIGVMACSPEREGFTAQFERFCLGAPISRDLHAS</sequence>
<dbReference type="InterPro" id="IPR009784">
    <property type="entry name" value="DUF1349"/>
</dbReference>
<dbReference type="InterPro" id="IPR015987">
    <property type="entry name" value="UCP022704"/>
</dbReference>
<proteinExistence type="predicted"/>
<gene>
    <name evidence="1" type="ORF">NE863_29605</name>
</gene>
<reference evidence="1" key="1">
    <citation type="submission" date="2022-06" db="EMBL/GenBank/DDBJ databases">
        <title>Physiological and biochemical characterization and genomic elucidation of a strain of the genus Ensifer adhaerens M8 that combines arsenic oxidation and chromium reduction.</title>
        <authorList>
            <person name="Li X."/>
            <person name="Yu c."/>
        </authorList>
    </citation>
    <scope>NUCLEOTIDE SEQUENCE</scope>
    <source>
        <strain evidence="1">M8</strain>
        <plasmid evidence="1">pB</plasmid>
    </source>
</reference>
<keyword evidence="1" id="KW-0614">Plasmid</keyword>
<dbReference type="SUPFAM" id="SSF49899">
    <property type="entry name" value="Concanavalin A-like lectins/glucanases"/>
    <property type="match status" value="1"/>
</dbReference>
<evidence type="ECO:0000313" key="1">
    <source>
        <dbReference type="EMBL" id="USJ28292.1"/>
    </source>
</evidence>
<dbReference type="PANTHER" id="PTHR35332:SF2">
    <property type="entry name" value="REGULATION OF ENOLASE PROTEIN 1"/>
    <property type="match status" value="1"/>
</dbReference>
<dbReference type="Pfam" id="PF07081">
    <property type="entry name" value="DUF1349"/>
    <property type="match status" value="1"/>
</dbReference>